<name>A0A329TY04_9FIRM</name>
<gene>
    <name evidence="1" type="ORF">C4N26_08150</name>
</gene>
<dbReference type="EMBL" id="PRLB01000006">
    <property type="protein sequence ID" value="RAW54115.1"/>
    <property type="molecule type" value="Genomic_DNA"/>
</dbReference>
<dbReference type="AlphaFoldDB" id="A0A329TY04"/>
<evidence type="ECO:0000313" key="1">
    <source>
        <dbReference type="EMBL" id="RAW54115.1"/>
    </source>
</evidence>
<protein>
    <submittedName>
        <fullName evidence="1">SqdX protein</fullName>
    </submittedName>
</protein>
<comment type="caution">
    <text evidence="1">The sequence shown here is derived from an EMBL/GenBank/DDBJ whole genome shotgun (WGS) entry which is preliminary data.</text>
</comment>
<reference evidence="1 2" key="1">
    <citation type="submission" date="2018-02" db="EMBL/GenBank/DDBJ databases">
        <title>Complete genome sequencing of Faecalibacterium prausnitzii strains isolated from the human gut.</title>
        <authorList>
            <person name="Fitzgerald B.C."/>
            <person name="Shkoporov A.N."/>
            <person name="Ross P.R."/>
            <person name="Hill C."/>
        </authorList>
    </citation>
    <scope>NUCLEOTIDE SEQUENCE [LARGE SCALE GENOMIC DNA]</scope>
    <source>
        <strain evidence="1 2">APC942/32-1</strain>
    </source>
</reference>
<dbReference type="OrthoDB" id="1861805at2"/>
<sequence>MEAMTQEQRQKTKEALGRYGQKNWVYGPCNWGWKRAIQLAEEYYREADPGLRGSILQLRYMERRRREEVMDKLNISYSTYQKAHDDLLSTIAVFAAHYGEL</sequence>
<accession>A0A329TY04</accession>
<dbReference type="Proteomes" id="UP000251144">
    <property type="component" value="Unassembled WGS sequence"/>
</dbReference>
<evidence type="ECO:0000313" key="2">
    <source>
        <dbReference type="Proteomes" id="UP000251144"/>
    </source>
</evidence>
<proteinExistence type="predicted"/>
<organism evidence="1 2">
    <name type="scientific">Faecalibacterium prausnitzii</name>
    <dbReference type="NCBI Taxonomy" id="853"/>
    <lineage>
        <taxon>Bacteria</taxon>
        <taxon>Bacillati</taxon>
        <taxon>Bacillota</taxon>
        <taxon>Clostridia</taxon>
        <taxon>Eubacteriales</taxon>
        <taxon>Oscillospiraceae</taxon>
        <taxon>Faecalibacterium</taxon>
    </lineage>
</organism>
<dbReference type="RefSeq" id="WP_158401047.1">
    <property type="nucleotide sequence ID" value="NZ_PRLB01000006.1"/>
</dbReference>